<dbReference type="PIRSF" id="PIRSF500134">
    <property type="entry name" value="UDPglc_DH_bac"/>
    <property type="match status" value="1"/>
</dbReference>
<proteinExistence type="inferred from homology"/>
<feature type="region of interest" description="Disordered" evidence="9">
    <location>
        <begin position="440"/>
        <end position="462"/>
    </location>
</feature>
<evidence type="ECO:0000256" key="7">
    <source>
        <dbReference type="ARBA" id="ARBA00047473"/>
    </source>
</evidence>
<feature type="domain" description="UDP-glucose/GDP-mannose dehydrogenase C-terminal" evidence="10">
    <location>
        <begin position="321"/>
        <end position="422"/>
    </location>
</feature>
<dbReference type="PANTHER" id="PTHR43750:SF3">
    <property type="entry name" value="UDP-GLUCOSE 6-DEHYDROGENASE TUAD"/>
    <property type="match status" value="1"/>
</dbReference>
<gene>
    <name evidence="11" type="ORF">ACFQXB_11570</name>
</gene>
<dbReference type="PIRSF" id="PIRSF000124">
    <property type="entry name" value="UDPglc_GDPman_dh"/>
    <property type="match status" value="1"/>
</dbReference>
<dbReference type="Gene3D" id="1.20.5.100">
    <property type="entry name" value="Cytochrome c1, transmembrane anchor, C-terminal"/>
    <property type="match status" value="1"/>
</dbReference>
<dbReference type="InterPro" id="IPR036291">
    <property type="entry name" value="NAD(P)-bd_dom_sf"/>
</dbReference>
<dbReference type="Pfam" id="PF03720">
    <property type="entry name" value="UDPG_MGDP_dh_C"/>
    <property type="match status" value="1"/>
</dbReference>
<dbReference type="InterPro" id="IPR001732">
    <property type="entry name" value="UDP-Glc/GDP-Man_DH_N"/>
</dbReference>
<dbReference type="PANTHER" id="PTHR43750">
    <property type="entry name" value="UDP-GLUCOSE 6-DEHYDROGENASE TUAD"/>
    <property type="match status" value="1"/>
</dbReference>
<dbReference type="Pfam" id="PF03721">
    <property type="entry name" value="UDPG_MGDP_dh_N"/>
    <property type="match status" value="1"/>
</dbReference>
<protein>
    <recommendedName>
        <fullName evidence="4 8">UDP-glucose 6-dehydrogenase</fullName>
        <ecNumber evidence="3 8">1.1.1.22</ecNumber>
    </recommendedName>
</protein>
<dbReference type="EC" id="1.1.1.22" evidence="3 8"/>
<keyword evidence="12" id="KW-1185">Reference proteome</keyword>
<dbReference type="Proteomes" id="UP001596516">
    <property type="component" value="Unassembled WGS sequence"/>
</dbReference>
<evidence type="ECO:0000256" key="8">
    <source>
        <dbReference type="PIRNR" id="PIRNR000124"/>
    </source>
</evidence>
<dbReference type="EMBL" id="JBHTFQ010000005">
    <property type="protein sequence ID" value="MFC7704834.1"/>
    <property type="molecule type" value="Genomic_DNA"/>
</dbReference>
<dbReference type="InterPro" id="IPR028357">
    <property type="entry name" value="UDPglc_DH_bac"/>
</dbReference>
<evidence type="ECO:0000256" key="3">
    <source>
        <dbReference type="ARBA" id="ARBA00012954"/>
    </source>
</evidence>
<evidence type="ECO:0000256" key="4">
    <source>
        <dbReference type="ARBA" id="ARBA00015132"/>
    </source>
</evidence>
<dbReference type="Gene3D" id="3.40.50.720">
    <property type="entry name" value="NAD(P)-binding Rossmann-like Domain"/>
    <property type="match status" value="2"/>
</dbReference>
<dbReference type="NCBIfam" id="TIGR03026">
    <property type="entry name" value="NDP-sugDHase"/>
    <property type="match status" value="1"/>
</dbReference>
<keyword evidence="5 8" id="KW-0560">Oxidoreductase</keyword>
<reference evidence="12" key="1">
    <citation type="journal article" date="2019" name="Int. J. Syst. Evol. Microbiol.">
        <title>The Global Catalogue of Microorganisms (GCM) 10K type strain sequencing project: providing services to taxonomists for standard genome sequencing and annotation.</title>
        <authorList>
            <consortium name="The Broad Institute Genomics Platform"/>
            <consortium name="The Broad Institute Genome Sequencing Center for Infectious Disease"/>
            <person name="Wu L."/>
            <person name="Ma J."/>
        </authorList>
    </citation>
    <scope>NUCLEOTIDE SEQUENCE [LARGE SCALE GENOMIC DNA]</scope>
    <source>
        <strain evidence="12">CGMCC 1.12750</strain>
    </source>
</reference>
<comment type="pathway">
    <text evidence="1">Nucleotide-sugar biosynthesis; UDP-alpha-D-glucuronate biosynthesis; UDP-alpha-D-glucuronate from UDP-alpha-D-glucose: step 1/1.</text>
</comment>
<evidence type="ECO:0000256" key="5">
    <source>
        <dbReference type="ARBA" id="ARBA00023002"/>
    </source>
</evidence>
<dbReference type="Pfam" id="PF00984">
    <property type="entry name" value="UDPG_MGDP_dh"/>
    <property type="match status" value="1"/>
</dbReference>
<evidence type="ECO:0000313" key="12">
    <source>
        <dbReference type="Proteomes" id="UP001596516"/>
    </source>
</evidence>
<dbReference type="SUPFAM" id="SSF52413">
    <property type="entry name" value="UDP-glucose/GDP-mannose dehydrogenase C-terminal domain"/>
    <property type="match status" value="1"/>
</dbReference>
<comment type="similarity">
    <text evidence="2 8">Belongs to the UDP-glucose/GDP-mannose dehydrogenase family.</text>
</comment>
<accession>A0ABW2UMW6</accession>
<dbReference type="InterPro" id="IPR036220">
    <property type="entry name" value="UDP-Glc/GDP-Man_DH_C_sf"/>
</dbReference>
<dbReference type="SMART" id="SM00984">
    <property type="entry name" value="UDPG_MGDP_dh_C"/>
    <property type="match status" value="1"/>
</dbReference>
<name>A0ABW2UMW6_9RHOB</name>
<dbReference type="InterPro" id="IPR017476">
    <property type="entry name" value="UDP-Glc/GDP-Man"/>
</dbReference>
<dbReference type="InterPro" id="IPR008927">
    <property type="entry name" value="6-PGluconate_DH-like_C_sf"/>
</dbReference>
<comment type="catalytic activity">
    <reaction evidence="7 8">
        <text>UDP-alpha-D-glucose + 2 NAD(+) + H2O = UDP-alpha-D-glucuronate + 2 NADH + 3 H(+)</text>
        <dbReference type="Rhea" id="RHEA:23596"/>
        <dbReference type="ChEBI" id="CHEBI:15377"/>
        <dbReference type="ChEBI" id="CHEBI:15378"/>
        <dbReference type="ChEBI" id="CHEBI:57540"/>
        <dbReference type="ChEBI" id="CHEBI:57945"/>
        <dbReference type="ChEBI" id="CHEBI:58052"/>
        <dbReference type="ChEBI" id="CHEBI:58885"/>
        <dbReference type="EC" id="1.1.1.22"/>
    </reaction>
</comment>
<evidence type="ECO:0000259" key="10">
    <source>
        <dbReference type="SMART" id="SM00984"/>
    </source>
</evidence>
<dbReference type="InterPro" id="IPR014026">
    <property type="entry name" value="UDP-Glc/GDP-Man_DH_dimer"/>
</dbReference>
<organism evidence="11 12">
    <name type="scientific">Plastorhodobacter daqingensis</name>
    <dbReference type="NCBI Taxonomy" id="1387281"/>
    <lineage>
        <taxon>Bacteria</taxon>
        <taxon>Pseudomonadati</taxon>
        <taxon>Pseudomonadota</taxon>
        <taxon>Alphaproteobacteria</taxon>
        <taxon>Rhodobacterales</taxon>
        <taxon>Paracoccaceae</taxon>
        <taxon>Plastorhodobacter</taxon>
    </lineage>
</organism>
<dbReference type="SUPFAM" id="SSF51735">
    <property type="entry name" value="NAD(P)-binding Rossmann-fold domains"/>
    <property type="match status" value="1"/>
</dbReference>
<evidence type="ECO:0000256" key="9">
    <source>
        <dbReference type="SAM" id="MobiDB-lite"/>
    </source>
</evidence>
<dbReference type="InterPro" id="IPR014027">
    <property type="entry name" value="UDP-Glc/GDP-Man_DH_C"/>
</dbReference>
<dbReference type="RefSeq" id="WP_377403599.1">
    <property type="nucleotide sequence ID" value="NZ_JBHTFQ010000005.1"/>
</dbReference>
<evidence type="ECO:0000256" key="2">
    <source>
        <dbReference type="ARBA" id="ARBA00006601"/>
    </source>
</evidence>
<sequence length="475" mass="48831">MNIVMIGAGYVGLTTGACLAHLGHSVTCVESDPRRLGPLRAGDIPIYEPGLADVVQACRLSGRLQFADPDTPALGTADVVMLAVGTPSGADGDIDLAQIHEAARQIAPRLRPGAVIAIKSTVVAGTARSVAALVARARGAGDVAVVSNPEFLREGSALADFLTADRIVVGADDPAAAGVMAALYAPLTEQGVPYVRTGTIDAELIKYAANACLALRIGFVNELADLCEAAGGDIARVTEGIGLDSRIGPRFLQAGPGFGGSCFPKDTRAFAATGRRLGARQTVIEALIAANEARKTALAGRILQALDARQNGTERRPRRVAVLGMAFKAGTDDVRDAAALSVVPALTAAGVTVTGHDPKARDQAAALLPGVGWADDPYDAAAGADAVVILTEWEEYRRLDLGRLAQRMSGKLLFDFRNLLCPDAAARAGLDCIGIGRAAPPGTTPAQHGTAPKGSGGHARVRRGTGWLQVAASPS</sequence>
<keyword evidence="6 8" id="KW-0520">NAD</keyword>
<evidence type="ECO:0000313" key="11">
    <source>
        <dbReference type="EMBL" id="MFC7704834.1"/>
    </source>
</evidence>
<dbReference type="SUPFAM" id="SSF48179">
    <property type="entry name" value="6-phosphogluconate dehydrogenase C-terminal domain-like"/>
    <property type="match status" value="1"/>
</dbReference>
<comment type="caution">
    <text evidence="11">The sequence shown here is derived from an EMBL/GenBank/DDBJ whole genome shotgun (WGS) entry which is preliminary data.</text>
</comment>
<dbReference type="GO" id="GO:0016491">
    <property type="term" value="F:oxidoreductase activity"/>
    <property type="evidence" value="ECO:0007669"/>
    <property type="project" value="UniProtKB-KW"/>
</dbReference>
<evidence type="ECO:0000256" key="6">
    <source>
        <dbReference type="ARBA" id="ARBA00023027"/>
    </source>
</evidence>
<evidence type="ECO:0000256" key="1">
    <source>
        <dbReference type="ARBA" id="ARBA00004701"/>
    </source>
</evidence>